<dbReference type="GO" id="GO:0016020">
    <property type="term" value="C:membrane"/>
    <property type="evidence" value="ECO:0007669"/>
    <property type="project" value="UniProtKB-SubCell"/>
</dbReference>
<dbReference type="Proteomes" id="UP000265515">
    <property type="component" value="Unassembled WGS sequence"/>
</dbReference>
<dbReference type="InterPro" id="IPR037185">
    <property type="entry name" value="EmrE-like"/>
</dbReference>
<dbReference type="Gramene" id="GBG45767">
    <property type="protein sequence ID" value="GBG45767"/>
    <property type="gene ID" value="CBR_g79225"/>
</dbReference>
<evidence type="ECO:0000259" key="6">
    <source>
        <dbReference type="Pfam" id="PF03151"/>
    </source>
</evidence>
<proteinExistence type="predicted"/>
<keyword evidence="3 5" id="KW-1133">Transmembrane helix</keyword>
<name>A0A388JKL6_CHABU</name>
<feature type="domain" description="Sugar phosphate transporter" evidence="6">
    <location>
        <begin position="1"/>
        <end position="70"/>
    </location>
</feature>
<dbReference type="PANTHER" id="PTHR11132">
    <property type="entry name" value="SOLUTE CARRIER FAMILY 35"/>
    <property type="match status" value="1"/>
</dbReference>
<sequence>WIVLQSIFYHLYNQVSYMALDNISPLTFSVGNTMKRVVVIISSIIAFHTKVLPLNAVGSAIAILGTFLYSQAKAHSDKTKQMVKVEADKKQQCSFLCQPSSAVCSSSALLYSTCQGFQSAERLAGKNERPVRRLSSLQRKSLSVCSSSSLLSSHQGTRSYLPSLEIAAPRARSRAALPQTSFTGGKVAVDNTSLSVRSSLFLFGQRLMPVGLGPVPLIRKKPAGGSGVGIVCKAYDAADRSGIVDIPAADPTGTTVPIDTSAAEEGASAVKLAIIFALWYAFNVVFNIYNKKVLNVFPFPWLTSTFSLLAGTLFMLGAWAIKAQPPPPLSKEFMMALAPVALCHTIGHVAATVSMSKVAVSFTHIIKSAEPVFSVFVSSLFLGEKFTLPVYLSLLPIVVGCSIAALTELTFNAAGFWGAMISNIAFVFRNVFSKKNLNNFKEIDGINLYAMICIVSLIYLTPLAIYVEGPAAWSAGWNSAAAQIGAQRLAW</sequence>
<dbReference type="EMBL" id="BFEA01003897">
    <property type="protein sequence ID" value="GBG45767.1"/>
    <property type="molecule type" value="Genomic_DNA"/>
</dbReference>
<keyword evidence="4 5" id="KW-0472">Membrane</keyword>
<evidence type="ECO:0000313" key="7">
    <source>
        <dbReference type="EMBL" id="GBG45767.1"/>
    </source>
</evidence>
<dbReference type="Pfam" id="PF03151">
    <property type="entry name" value="TPT"/>
    <property type="match status" value="2"/>
</dbReference>
<feature type="transmembrane region" description="Helical" evidence="5">
    <location>
        <begin position="444"/>
        <end position="467"/>
    </location>
</feature>
<gene>
    <name evidence="7" type="ORF">CBR_g79225</name>
</gene>
<dbReference type="SUPFAM" id="SSF103481">
    <property type="entry name" value="Multidrug resistance efflux transporter EmrE"/>
    <property type="match status" value="1"/>
</dbReference>
<evidence type="ECO:0000256" key="1">
    <source>
        <dbReference type="ARBA" id="ARBA00004141"/>
    </source>
</evidence>
<protein>
    <recommendedName>
        <fullName evidence="6">Sugar phosphate transporter domain-containing protein</fullName>
    </recommendedName>
</protein>
<evidence type="ECO:0000256" key="5">
    <source>
        <dbReference type="SAM" id="Phobius"/>
    </source>
</evidence>
<organism evidence="7 8">
    <name type="scientific">Chara braunii</name>
    <name type="common">Braun's stonewort</name>
    <dbReference type="NCBI Taxonomy" id="69332"/>
    <lineage>
        <taxon>Eukaryota</taxon>
        <taxon>Viridiplantae</taxon>
        <taxon>Streptophyta</taxon>
        <taxon>Charophyceae</taxon>
        <taxon>Charales</taxon>
        <taxon>Characeae</taxon>
        <taxon>Chara</taxon>
    </lineage>
</organism>
<reference evidence="7 8" key="1">
    <citation type="journal article" date="2018" name="Cell">
        <title>The Chara Genome: Secondary Complexity and Implications for Plant Terrestrialization.</title>
        <authorList>
            <person name="Nishiyama T."/>
            <person name="Sakayama H."/>
            <person name="Vries J.D."/>
            <person name="Buschmann H."/>
            <person name="Saint-Marcoux D."/>
            <person name="Ullrich K.K."/>
            <person name="Haas F.B."/>
            <person name="Vanderstraeten L."/>
            <person name="Becker D."/>
            <person name="Lang D."/>
            <person name="Vosolsobe S."/>
            <person name="Rombauts S."/>
            <person name="Wilhelmsson P.K.I."/>
            <person name="Janitza P."/>
            <person name="Kern R."/>
            <person name="Heyl A."/>
            <person name="Rumpler F."/>
            <person name="Villalobos L.I.A.C."/>
            <person name="Clay J.M."/>
            <person name="Skokan R."/>
            <person name="Toyoda A."/>
            <person name="Suzuki Y."/>
            <person name="Kagoshima H."/>
            <person name="Schijlen E."/>
            <person name="Tajeshwar N."/>
            <person name="Catarino B."/>
            <person name="Hetherington A.J."/>
            <person name="Saltykova A."/>
            <person name="Bonnot C."/>
            <person name="Breuninger H."/>
            <person name="Symeonidi A."/>
            <person name="Radhakrishnan G.V."/>
            <person name="Van Nieuwerburgh F."/>
            <person name="Deforce D."/>
            <person name="Chang C."/>
            <person name="Karol K.G."/>
            <person name="Hedrich R."/>
            <person name="Ulvskov P."/>
            <person name="Glockner G."/>
            <person name="Delwiche C.F."/>
            <person name="Petrasek J."/>
            <person name="Van de Peer Y."/>
            <person name="Friml J."/>
            <person name="Beilby M."/>
            <person name="Dolan L."/>
            <person name="Kohara Y."/>
            <person name="Sugano S."/>
            <person name="Fujiyama A."/>
            <person name="Delaux P.-M."/>
            <person name="Quint M."/>
            <person name="TheiBen G."/>
            <person name="Hagemann M."/>
            <person name="Harholt J."/>
            <person name="Dunand C."/>
            <person name="Zachgo S."/>
            <person name="Langdale J."/>
            <person name="Maumus F."/>
            <person name="Straeten D.V.D."/>
            <person name="Gould S.B."/>
            <person name="Rensing S.A."/>
        </authorList>
    </citation>
    <scope>NUCLEOTIDE SEQUENCE [LARGE SCALE GENOMIC DNA]</scope>
    <source>
        <strain evidence="7 8">S276</strain>
    </source>
</reference>
<feature type="non-terminal residue" evidence="7">
    <location>
        <position position="1"/>
    </location>
</feature>
<comment type="caution">
    <text evidence="7">The sequence shown here is derived from an EMBL/GenBank/DDBJ whole genome shotgun (WGS) entry which is preliminary data.</text>
</comment>
<dbReference type="InterPro" id="IPR050186">
    <property type="entry name" value="TPT_transporter"/>
</dbReference>
<dbReference type="InterPro" id="IPR004853">
    <property type="entry name" value="Sugar_P_trans_dom"/>
</dbReference>
<evidence type="ECO:0000256" key="4">
    <source>
        <dbReference type="ARBA" id="ARBA00023136"/>
    </source>
</evidence>
<evidence type="ECO:0000256" key="2">
    <source>
        <dbReference type="ARBA" id="ARBA00022692"/>
    </source>
</evidence>
<feature type="transmembrane region" description="Helical" evidence="5">
    <location>
        <begin position="301"/>
        <end position="321"/>
    </location>
</feature>
<evidence type="ECO:0000313" key="8">
    <source>
        <dbReference type="Proteomes" id="UP000265515"/>
    </source>
</evidence>
<dbReference type="OrthoDB" id="6418713at2759"/>
<feature type="transmembrane region" description="Helical" evidence="5">
    <location>
        <begin position="269"/>
        <end position="289"/>
    </location>
</feature>
<dbReference type="AlphaFoldDB" id="A0A388JKL6"/>
<evidence type="ECO:0000256" key="3">
    <source>
        <dbReference type="ARBA" id="ARBA00022989"/>
    </source>
</evidence>
<feature type="transmembrane region" description="Helical" evidence="5">
    <location>
        <begin position="333"/>
        <end position="353"/>
    </location>
</feature>
<keyword evidence="2 5" id="KW-0812">Transmembrane</keyword>
<feature type="domain" description="Sugar phosphate transporter" evidence="6">
    <location>
        <begin position="271"/>
        <end position="476"/>
    </location>
</feature>
<feature type="transmembrane region" description="Helical" evidence="5">
    <location>
        <begin position="413"/>
        <end position="432"/>
    </location>
</feature>
<keyword evidence="8" id="KW-1185">Reference proteome</keyword>
<accession>A0A388JKL6</accession>
<comment type="subcellular location">
    <subcellularLocation>
        <location evidence="1">Membrane</location>
        <topology evidence="1">Multi-pass membrane protein</topology>
    </subcellularLocation>
</comment>